<protein>
    <recommendedName>
        <fullName evidence="8">DoxX protein</fullName>
    </recommendedName>
</protein>
<evidence type="ECO:0000256" key="4">
    <source>
        <dbReference type="ARBA" id="ARBA00023136"/>
    </source>
</evidence>
<dbReference type="InterPro" id="IPR032808">
    <property type="entry name" value="DoxX"/>
</dbReference>
<evidence type="ECO:0000256" key="5">
    <source>
        <dbReference type="SAM" id="Phobius"/>
    </source>
</evidence>
<dbReference type="Proteomes" id="UP000198657">
    <property type="component" value="Unassembled WGS sequence"/>
</dbReference>
<dbReference type="Pfam" id="PF07681">
    <property type="entry name" value="DoxX"/>
    <property type="match status" value="1"/>
</dbReference>
<reference evidence="7" key="1">
    <citation type="submission" date="2016-10" db="EMBL/GenBank/DDBJ databases">
        <authorList>
            <person name="Varghese N."/>
            <person name="Submissions S."/>
        </authorList>
    </citation>
    <scope>NUCLEOTIDE SEQUENCE [LARGE SCALE GENOMIC DNA]</scope>
    <source>
        <strain evidence="7">CGMCC 1.8704</strain>
    </source>
</reference>
<feature type="transmembrane region" description="Helical" evidence="5">
    <location>
        <begin position="40"/>
        <end position="63"/>
    </location>
</feature>
<feature type="transmembrane region" description="Helical" evidence="5">
    <location>
        <begin position="97"/>
        <end position="115"/>
    </location>
</feature>
<evidence type="ECO:0000313" key="6">
    <source>
        <dbReference type="EMBL" id="SEO26266.1"/>
    </source>
</evidence>
<dbReference type="EMBL" id="FODN01000004">
    <property type="protein sequence ID" value="SEO26266.1"/>
    <property type="molecule type" value="Genomic_DNA"/>
</dbReference>
<sequence length="126" mass="14031">MKIAIIIIRTLIGLILLYASISFFLKLAPEPEVTGNFKAFNIGLVASTYILPLAKSIEFLCGLSFITGRYVTLANILILPITLNILFINFFLSPEGIPIAVFLFLGNLFLIYSHWENYKGLFVAKG</sequence>
<keyword evidence="7" id="KW-1185">Reference proteome</keyword>
<name>A0A1H8N9Q7_9FLAO</name>
<dbReference type="OrthoDB" id="8161897at2"/>
<accession>A0A1H8N9Q7</accession>
<evidence type="ECO:0000256" key="3">
    <source>
        <dbReference type="ARBA" id="ARBA00022989"/>
    </source>
</evidence>
<dbReference type="STRING" id="604089.SAMN04487942_2277"/>
<feature type="transmembrane region" description="Helical" evidence="5">
    <location>
        <begin position="7"/>
        <end position="28"/>
    </location>
</feature>
<keyword evidence="2 5" id="KW-0812">Transmembrane</keyword>
<evidence type="ECO:0008006" key="8">
    <source>
        <dbReference type="Google" id="ProtNLM"/>
    </source>
</evidence>
<comment type="subcellular location">
    <subcellularLocation>
        <location evidence="1">Membrane</location>
        <topology evidence="1">Multi-pass membrane protein</topology>
    </subcellularLocation>
</comment>
<gene>
    <name evidence="6" type="ORF">SAMN04487942_2277</name>
</gene>
<dbReference type="AlphaFoldDB" id="A0A1H8N9Q7"/>
<proteinExistence type="predicted"/>
<keyword evidence="4 5" id="KW-0472">Membrane</keyword>
<evidence type="ECO:0000256" key="2">
    <source>
        <dbReference type="ARBA" id="ARBA00022692"/>
    </source>
</evidence>
<keyword evidence="3 5" id="KW-1133">Transmembrane helix</keyword>
<organism evidence="6 7">
    <name type="scientific">Flavobacterium sinopsychrotolerans</name>
    <dbReference type="NCBI Taxonomy" id="604089"/>
    <lineage>
        <taxon>Bacteria</taxon>
        <taxon>Pseudomonadati</taxon>
        <taxon>Bacteroidota</taxon>
        <taxon>Flavobacteriia</taxon>
        <taxon>Flavobacteriales</taxon>
        <taxon>Flavobacteriaceae</taxon>
        <taxon>Flavobacterium</taxon>
    </lineage>
</organism>
<feature type="transmembrane region" description="Helical" evidence="5">
    <location>
        <begin position="70"/>
        <end position="91"/>
    </location>
</feature>
<dbReference type="RefSeq" id="WP_091171119.1">
    <property type="nucleotide sequence ID" value="NZ_CBCSFM010000011.1"/>
</dbReference>
<evidence type="ECO:0000256" key="1">
    <source>
        <dbReference type="ARBA" id="ARBA00004141"/>
    </source>
</evidence>
<evidence type="ECO:0000313" key="7">
    <source>
        <dbReference type="Proteomes" id="UP000198657"/>
    </source>
</evidence>